<dbReference type="InterPro" id="IPR013848">
    <property type="entry name" value="Methylthiotransferase_N"/>
</dbReference>
<dbReference type="SMART" id="SM00729">
    <property type="entry name" value="Elp3"/>
    <property type="match status" value="1"/>
</dbReference>
<comment type="function">
    <text evidence="2">Catalyzes the methylthiolation of N6-(dimethylallyl)adenosine (i(6)A), leading to the formation of 2-methylthio-N6-(dimethylallyl)adenosine (ms(2)i(6)A) at position 37 in tRNAs that read codons beginning with uridine.</text>
</comment>
<evidence type="ECO:0000256" key="2">
    <source>
        <dbReference type="ARBA" id="ARBA00003234"/>
    </source>
</evidence>
<evidence type="ECO:0000313" key="17">
    <source>
        <dbReference type="Proteomes" id="UP000460549"/>
    </source>
</evidence>
<dbReference type="AlphaFoldDB" id="A0A7X2PBS6"/>
<keyword evidence="9" id="KW-0411">Iron-sulfur</keyword>
<keyword evidence="3" id="KW-0004">4Fe-4S</keyword>
<sequence>MKYFIESYGCQLNMAESNALELLLKGAGIDKSEVAEDSDCVIINTCSVRKTAENRIWGRLSFFGKLKKQKKNYKIIVTGCMAERLKDELKKDCPFVDAVIGTNEKMEIVDFLLGENILNKEKYNFTASYYKEGEFSSYVPIMNGCNNFCSYCIVPYVRGREISRSVDDIIKEVKALDEKGVKEITLLGQNVNSYNYEGLTFPELLKLICKELNNIEFVRFESPHPKDFSDELISVIKNEKRVCSHIHLPMQSGNSRILKLMNRKNTRESFIALIDKMRKEIPDLTFATDVMVGFPTETEEEYLDTLSLMEYMHPIEAFMYYYNLREGTVAAKMEGQLEDDVKIARLERLIDEQLKRCQKEKLTRKDMITRGVVTGVTRDDKDKYLARNDHNEMISFMPKNKVEIGSMVNLKCYDLKGNTYLADEI</sequence>
<dbReference type="InterPro" id="IPR007197">
    <property type="entry name" value="rSAM"/>
</dbReference>
<dbReference type="InterPro" id="IPR005839">
    <property type="entry name" value="Methylthiotransferase"/>
</dbReference>
<dbReference type="PROSITE" id="PS51918">
    <property type="entry name" value="RADICAL_SAM"/>
    <property type="match status" value="1"/>
</dbReference>
<evidence type="ECO:0000256" key="6">
    <source>
        <dbReference type="ARBA" id="ARBA00022691"/>
    </source>
</evidence>
<dbReference type="InterPro" id="IPR058240">
    <property type="entry name" value="rSAM_sf"/>
</dbReference>
<dbReference type="SFLD" id="SFLDS00029">
    <property type="entry name" value="Radical_SAM"/>
    <property type="match status" value="1"/>
</dbReference>
<dbReference type="InterPro" id="IPR038135">
    <property type="entry name" value="Methylthiotransferase_N_sf"/>
</dbReference>
<dbReference type="FunFam" id="3.40.50.12160:FF:000003">
    <property type="entry name" value="CDK5 regulatory subunit-associated protein 1"/>
    <property type="match status" value="1"/>
</dbReference>
<dbReference type="NCBIfam" id="TIGR00089">
    <property type="entry name" value="MiaB/RimO family radical SAM methylthiotransferase"/>
    <property type="match status" value="1"/>
</dbReference>
<dbReference type="SFLD" id="SFLDG01082">
    <property type="entry name" value="B12-binding_domain_containing"/>
    <property type="match status" value="1"/>
</dbReference>
<dbReference type="InterPro" id="IPR020612">
    <property type="entry name" value="Methylthiotransferase_CS"/>
</dbReference>
<evidence type="ECO:0000256" key="10">
    <source>
        <dbReference type="ARBA" id="ARBA00033765"/>
    </source>
</evidence>
<feature type="domain" description="MTTase N-terminal" evidence="14">
    <location>
        <begin position="1"/>
        <end position="117"/>
    </location>
</feature>
<proteinExistence type="predicted"/>
<evidence type="ECO:0000256" key="8">
    <source>
        <dbReference type="ARBA" id="ARBA00023004"/>
    </source>
</evidence>
<organism evidence="16 17">
    <name type="scientific">Bullifex porci</name>
    <dbReference type="NCBI Taxonomy" id="2606638"/>
    <lineage>
        <taxon>Bacteria</taxon>
        <taxon>Pseudomonadati</taxon>
        <taxon>Spirochaetota</taxon>
        <taxon>Spirochaetia</taxon>
        <taxon>Spirochaetales</taxon>
        <taxon>Spirochaetaceae</taxon>
        <taxon>Bullifex</taxon>
    </lineage>
</organism>
<dbReference type="CDD" id="cd01335">
    <property type="entry name" value="Radical_SAM"/>
    <property type="match status" value="1"/>
</dbReference>
<evidence type="ECO:0000256" key="7">
    <source>
        <dbReference type="ARBA" id="ARBA00022723"/>
    </source>
</evidence>
<dbReference type="InterPro" id="IPR023404">
    <property type="entry name" value="rSAM_horseshoe"/>
</dbReference>
<comment type="cofactor">
    <cofactor evidence="1">
        <name>[4Fe-4S] cluster</name>
        <dbReference type="ChEBI" id="CHEBI:49883"/>
    </cofactor>
</comment>
<dbReference type="GO" id="GO:0035597">
    <property type="term" value="F:tRNA-2-methylthio-N(6)-dimethylallyladenosine(37) synthase activity"/>
    <property type="evidence" value="ECO:0007669"/>
    <property type="project" value="UniProtKB-EC"/>
</dbReference>
<dbReference type="SUPFAM" id="SSF102114">
    <property type="entry name" value="Radical SAM enzymes"/>
    <property type="match status" value="1"/>
</dbReference>
<dbReference type="Pfam" id="PF04055">
    <property type="entry name" value="Radical_SAM"/>
    <property type="match status" value="1"/>
</dbReference>
<dbReference type="PANTHER" id="PTHR43020">
    <property type="entry name" value="CDK5 REGULATORY SUBUNIT-ASSOCIATED PROTEIN 1"/>
    <property type="match status" value="1"/>
</dbReference>
<dbReference type="PANTHER" id="PTHR43020:SF2">
    <property type="entry name" value="MITOCHONDRIAL TRNA METHYLTHIOTRANSFERASE CDK5RAP1"/>
    <property type="match status" value="1"/>
</dbReference>
<keyword evidence="8" id="KW-0408">Iron</keyword>
<dbReference type="Proteomes" id="UP000460549">
    <property type="component" value="Unassembled WGS sequence"/>
</dbReference>
<dbReference type="NCBIfam" id="TIGR01574">
    <property type="entry name" value="miaB-methiolase"/>
    <property type="match status" value="1"/>
</dbReference>
<evidence type="ECO:0000256" key="1">
    <source>
        <dbReference type="ARBA" id="ARBA00001966"/>
    </source>
</evidence>
<dbReference type="PROSITE" id="PS51449">
    <property type="entry name" value="MTTASE_N"/>
    <property type="match status" value="1"/>
</dbReference>
<evidence type="ECO:0000256" key="13">
    <source>
        <dbReference type="ARBA" id="ARBA00081141"/>
    </source>
</evidence>
<evidence type="ECO:0000259" key="15">
    <source>
        <dbReference type="PROSITE" id="PS51918"/>
    </source>
</evidence>
<evidence type="ECO:0000256" key="5">
    <source>
        <dbReference type="ARBA" id="ARBA00022679"/>
    </source>
</evidence>
<accession>A0A7X2PBS6</accession>
<evidence type="ECO:0000256" key="12">
    <source>
        <dbReference type="ARBA" id="ARBA00080698"/>
    </source>
</evidence>
<evidence type="ECO:0000256" key="4">
    <source>
        <dbReference type="ARBA" id="ARBA00022490"/>
    </source>
</evidence>
<evidence type="ECO:0000256" key="11">
    <source>
        <dbReference type="ARBA" id="ARBA00068570"/>
    </source>
</evidence>
<name>A0A7X2PBS6_9SPIO</name>
<reference evidence="16 17" key="1">
    <citation type="submission" date="2019-08" db="EMBL/GenBank/DDBJ databases">
        <title>In-depth cultivation of the pig gut microbiome towards novel bacterial diversity and tailored functional studies.</title>
        <authorList>
            <person name="Wylensek D."/>
            <person name="Hitch T.C.A."/>
            <person name="Clavel T."/>
        </authorList>
    </citation>
    <scope>NUCLEOTIDE SEQUENCE [LARGE SCALE GENOMIC DNA]</scope>
    <source>
        <strain evidence="16 17">NM-380-WT-3C1</strain>
    </source>
</reference>
<dbReference type="Pfam" id="PF00919">
    <property type="entry name" value="UPF0004"/>
    <property type="match status" value="1"/>
</dbReference>
<dbReference type="FunFam" id="3.80.30.20:FF:000001">
    <property type="entry name" value="tRNA-2-methylthio-N(6)-dimethylallyladenosine synthase 2"/>
    <property type="match status" value="1"/>
</dbReference>
<keyword evidence="6" id="KW-0949">S-adenosyl-L-methionine</keyword>
<evidence type="ECO:0000256" key="9">
    <source>
        <dbReference type="ARBA" id="ARBA00023014"/>
    </source>
</evidence>
<evidence type="ECO:0000256" key="3">
    <source>
        <dbReference type="ARBA" id="ARBA00022485"/>
    </source>
</evidence>
<evidence type="ECO:0000259" key="14">
    <source>
        <dbReference type="PROSITE" id="PS51449"/>
    </source>
</evidence>
<keyword evidence="7" id="KW-0479">Metal-binding</keyword>
<evidence type="ECO:0000313" key="16">
    <source>
        <dbReference type="EMBL" id="MSU06000.1"/>
    </source>
</evidence>
<comment type="caution">
    <text evidence="16">The sequence shown here is derived from an EMBL/GenBank/DDBJ whole genome shotgun (WGS) entry which is preliminary data.</text>
</comment>
<dbReference type="InterPro" id="IPR006638">
    <property type="entry name" value="Elp3/MiaA/NifB-like_rSAM"/>
</dbReference>
<gene>
    <name evidence="16" type="primary">miaB</name>
    <name evidence="16" type="ORF">FYJ80_04300</name>
</gene>
<dbReference type="GO" id="GO:0051539">
    <property type="term" value="F:4 iron, 4 sulfur cluster binding"/>
    <property type="evidence" value="ECO:0007669"/>
    <property type="project" value="UniProtKB-KW"/>
</dbReference>
<keyword evidence="17" id="KW-1185">Reference proteome</keyword>
<dbReference type="Gene3D" id="3.80.30.20">
    <property type="entry name" value="tm_1862 like domain"/>
    <property type="match status" value="1"/>
</dbReference>
<dbReference type="GO" id="GO:0046872">
    <property type="term" value="F:metal ion binding"/>
    <property type="evidence" value="ECO:0007669"/>
    <property type="project" value="UniProtKB-KW"/>
</dbReference>
<keyword evidence="4" id="KW-0963">Cytoplasm</keyword>
<dbReference type="PROSITE" id="PS01278">
    <property type="entry name" value="MTTASE_RADICAL"/>
    <property type="match status" value="1"/>
</dbReference>
<dbReference type="RefSeq" id="WP_154424969.1">
    <property type="nucleotide sequence ID" value="NZ_VUNN01000005.1"/>
</dbReference>
<feature type="domain" description="Radical SAM core" evidence="15">
    <location>
        <begin position="131"/>
        <end position="360"/>
    </location>
</feature>
<protein>
    <recommendedName>
        <fullName evidence="11">tRNA-2-methylthio-N(6)-dimethylallyladenosine synthase</fullName>
        <ecNumber evidence="10">2.8.4.3</ecNumber>
    </recommendedName>
    <alternativeName>
        <fullName evidence="13">(Dimethylallyl)adenosine tRNA methylthiotransferase MiaB</fullName>
    </alternativeName>
    <alternativeName>
        <fullName evidence="12">tRNA-i(6)A37 methylthiotransferase</fullName>
    </alternativeName>
</protein>
<dbReference type="GO" id="GO:0005829">
    <property type="term" value="C:cytosol"/>
    <property type="evidence" value="ECO:0007669"/>
    <property type="project" value="TreeGrafter"/>
</dbReference>
<dbReference type="Gene3D" id="3.40.50.12160">
    <property type="entry name" value="Methylthiotransferase, N-terminal domain"/>
    <property type="match status" value="1"/>
</dbReference>
<dbReference type="EMBL" id="VUNN01000005">
    <property type="protein sequence ID" value="MSU06000.1"/>
    <property type="molecule type" value="Genomic_DNA"/>
</dbReference>
<dbReference type="SFLD" id="SFLDG01061">
    <property type="entry name" value="methylthiotransferase"/>
    <property type="match status" value="1"/>
</dbReference>
<dbReference type="EC" id="2.8.4.3" evidence="10"/>
<keyword evidence="5 16" id="KW-0808">Transferase</keyword>